<evidence type="ECO:0000256" key="4">
    <source>
        <dbReference type="ARBA" id="ARBA00012173"/>
    </source>
</evidence>
<comment type="cofactor">
    <cofactor evidence="1 12">
        <name>FAD</name>
        <dbReference type="ChEBI" id="CHEBI:57692"/>
    </cofactor>
</comment>
<gene>
    <name evidence="15" type="ORF">J2S00_002952</name>
</gene>
<evidence type="ECO:0000256" key="3">
    <source>
        <dbReference type="ARBA" id="ARBA00008562"/>
    </source>
</evidence>
<keyword evidence="16" id="KW-1185">Reference proteome</keyword>
<evidence type="ECO:0000259" key="14">
    <source>
        <dbReference type="Pfam" id="PF02910"/>
    </source>
</evidence>
<reference evidence="15 16" key="1">
    <citation type="submission" date="2023-07" db="EMBL/GenBank/DDBJ databases">
        <title>Genomic Encyclopedia of Type Strains, Phase IV (KMG-IV): sequencing the most valuable type-strain genomes for metagenomic binning, comparative biology and taxonomic classification.</title>
        <authorList>
            <person name="Goeker M."/>
        </authorList>
    </citation>
    <scope>NUCLEOTIDE SEQUENCE [LARGE SCALE GENOMIC DNA]</scope>
    <source>
        <strain evidence="15 16">DSM 17740</strain>
    </source>
</reference>
<evidence type="ECO:0000256" key="7">
    <source>
        <dbReference type="ARBA" id="ARBA00022642"/>
    </source>
</evidence>
<dbReference type="EC" id="1.4.3.16" evidence="4 11"/>
<evidence type="ECO:0000256" key="2">
    <source>
        <dbReference type="ARBA" id="ARBA00004950"/>
    </source>
</evidence>
<dbReference type="Pfam" id="PF00890">
    <property type="entry name" value="FAD_binding_2"/>
    <property type="match status" value="1"/>
</dbReference>
<dbReference type="NCBIfam" id="TIGR00551">
    <property type="entry name" value="nadB"/>
    <property type="match status" value="1"/>
</dbReference>
<keyword evidence="9 12" id="KW-0560">Oxidoreductase</keyword>
<dbReference type="Proteomes" id="UP001232445">
    <property type="component" value="Unassembled WGS sequence"/>
</dbReference>
<dbReference type="SUPFAM" id="SSF51905">
    <property type="entry name" value="FAD/NAD(P)-binding domain"/>
    <property type="match status" value="1"/>
</dbReference>
<dbReference type="GO" id="GO:0008734">
    <property type="term" value="F:L-aspartate oxidase activity"/>
    <property type="evidence" value="ECO:0007669"/>
    <property type="project" value="UniProtKB-EC"/>
</dbReference>
<comment type="similarity">
    <text evidence="3 12">Belongs to the FAD-dependent oxidoreductase 2 family. NadB subfamily.</text>
</comment>
<evidence type="ECO:0000256" key="12">
    <source>
        <dbReference type="RuleBase" id="RU362049"/>
    </source>
</evidence>
<dbReference type="SUPFAM" id="SSF56425">
    <property type="entry name" value="Succinate dehydrogenase/fumarate reductase flavoprotein, catalytic domain"/>
    <property type="match status" value="1"/>
</dbReference>
<dbReference type="InterPro" id="IPR015939">
    <property type="entry name" value="Fum_Rdtase/Succ_DH_flav-like_C"/>
</dbReference>
<dbReference type="PRINTS" id="PR00368">
    <property type="entry name" value="FADPNR"/>
</dbReference>
<dbReference type="PANTHER" id="PTHR42716:SF2">
    <property type="entry name" value="L-ASPARTATE OXIDASE, CHLOROPLASTIC"/>
    <property type="match status" value="1"/>
</dbReference>
<evidence type="ECO:0000256" key="1">
    <source>
        <dbReference type="ARBA" id="ARBA00001974"/>
    </source>
</evidence>
<keyword evidence="8 12" id="KW-0274">FAD</keyword>
<evidence type="ECO:0000256" key="5">
    <source>
        <dbReference type="ARBA" id="ARBA00021901"/>
    </source>
</evidence>
<dbReference type="RefSeq" id="WP_307341257.1">
    <property type="nucleotide sequence ID" value="NZ_JAUSUQ010000012.1"/>
</dbReference>
<organism evidence="15 16">
    <name type="scientific">Caldalkalibacillus uzonensis</name>
    <dbReference type="NCBI Taxonomy" id="353224"/>
    <lineage>
        <taxon>Bacteria</taxon>
        <taxon>Bacillati</taxon>
        <taxon>Bacillota</taxon>
        <taxon>Bacilli</taxon>
        <taxon>Bacillales</taxon>
        <taxon>Bacillaceae</taxon>
        <taxon>Caldalkalibacillus</taxon>
    </lineage>
</organism>
<dbReference type="Gene3D" id="3.50.50.60">
    <property type="entry name" value="FAD/NAD(P)-binding domain"/>
    <property type="match status" value="1"/>
</dbReference>
<dbReference type="InterPro" id="IPR005288">
    <property type="entry name" value="NadB"/>
</dbReference>
<keyword evidence="6 12" id="KW-0285">Flavoprotein</keyword>
<comment type="caution">
    <text evidence="15">The sequence shown here is derived from an EMBL/GenBank/DDBJ whole genome shotgun (WGS) entry which is preliminary data.</text>
</comment>
<protein>
    <recommendedName>
        <fullName evidence="5 11">L-aspartate oxidase</fullName>
        <ecNumber evidence="4 11">1.4.3.16</ecNumber>
    </recommendedName>
</protein>
<evidence type="ECO:0000313" key="16">
    <source>
        <dbReference type="Proteomes" id="UP001232445"/>
    </source>
</evidence>
<proteinExistence type="inferred from homology"/>
<dbReference type="SUPFAM" id="SSF46977">
    <property type="entry name" value="Succinate dehydrogenase/fumarate reductase flavoprotein C-terminal domain"/>
    <property type="match status" value="1"/>
</dbReference>
<evidence type="ECO:0000256" key="8">
    <source>
        <dbReference type="ARBA" id="ARBA00022827"/>
    </source>
</evidence>
<evidence type="ECO:0000256" key="6">
    <source>
        <dbReference type="ARBA" id="ARBA00022630"/>
    </source>
</evidence>
<comment type="pathway">
    <text evidence="2 12">Cofactor biosynthesis; NAD(+) biosynthesis; iminoaspartate from L-aspartate (oxidase route): step 1/1.</text>
</comment>
<dbReference type="NCBIfam" id="NF005701">
    <property type="entry name" value="PRK07512.1"/>
    <property type="match status" value="1"/>
</dbReference>
<dbReference type="EMBL" id="JAUSUQ010000012">
    <property type="protein sequence ID" value="MDQ0340147.1"/>
    <property type="molecule type" value="Genomic_DNA"/>
</dbReference>
<dbReference type="PIRSF" id="PIRSF000171">
    <property type="entry name" value="SDHA_APRA_LASPO"/>
    <property type="match status" value="1"/>
</dbReference>
<evidence type="ECO:0000256" key="11">
    <source>
        <dbReference type="NCBIfam" id="TIGR00551"/>
    </source>
</evidence>
<accession>A0ABU0CUP7</accession>
<dbReference type="InterPro" id="IPR027477">
    <property type="entry name" value="Succ_DH/fumarate_Rdtase_cat_sf"/>
</dbReference>
<feature type="domain" description="Fumarate reductase/succinate dehydrogenase flavoprotein-like C-terminal" evidence="14">
    <location>
        <begin position="427"/>
        <end position="512"/>
    </location>
</feature>
<keyword evidence="7 12" id="KW-0662">Pyridine nucleotide biosynthesis</keyword>
<dbReference type="Gene3D" id="3.90.700.10">
    <property type="entry name" value="Succinate dehydrogenase/fumarate reductase flavoprotein, catalytic domain"/>
    <property type="match status" value="1"/>
</dbReference>
<evidence type="ECO:0000259" key="13">
    <source>
        <dbReference type="Pfam" id="PF00890"/>
    </source>
</evidence>
<dbReference type="InterPro" id="IPR037099">
    <property type="entry name" value="Fum_R/Succ_DH_flav-like_C_sf"/>
</dbReference>
<comment type="function">
    <text evidence="12">Catalyzes the oxidation of L-aspartate to iminoaspartate.</text>
</comment>
<name>A0ABU0CUP7_9BACI</name>
<evidence type="ECO:0000256" key="9">
    <source>
        <dbReference type="ARBA" id="ARBA00023002"/>
    </source>
</evidence>
<evidence type="ECO:0000313" key="15">
    <source>
        <dbReference type="EMBL" id="MDQ0340147.1"/>
    </source>
</evidence>
<dbReference type="InterPro" id="IPR036188">
    <property type="entry name" value="FAD/NAD-bd_sf"/>
</dbReference>
<dbReference type="Pfam" id="PF02910">
    <property type="entry name" value="Succ_DH_flav_C"/>
    <property type="match status" value="1"/>
</dbReference>
<dbReference type="Gene3D" id="1.20.58.100">
    <property type="entry name" value="Fumarate reductase/succinate dehydrogenase flavoprotein-like, C-terminal domain"/>
    <property type="match status" value="1"/>
</dbReference>
<sequence>MKSYQTDVLVIGSGIAGLYAALQHSEYARVMLVTKSAWPESNSSQAQGGIAVAIGEGDSAEAHVEDTLRCGCGINDREALNVLMTYSFMVLEDLCRLGVPFDADEAGQLKLGREGFHSFPRIIHAGGDATGAAIVNTLMQRVREEPQISIYEEAFVEQLVVDGNRCVGAILFARGEHILVQSAAVVLAAGGCGQLYKETTNSLFSTGDGMALACEAGADLADMEFVQFHPTALAVPVHPKPLVSEAVRGEGGVLINDDGYAFMPEYHPWGDLAPRDVVARAIFDQQQKGQHVYLDTPRLGPVFGERFPTIYRRCLQLGFDPVKQPLPVTPAAHFIMGGVWTDEWGLTSLDGLYACGEVACTGVHGANRLASNSLLEGLVFAKRIKEALQRDMVRRPANMTARDVVPRFTAQHYAFSFEQLISHQATRRLQQLMWEAAGLVRTESGLRRLEATLRQWEAIWAHHHPVWTNMARVALAITRAALERTESRGAHFRADYPYEQEVWQHKRTRWRRGKDESSLVGGTIETSAQ</sequence>
<evidence type="ECO:0000256" key="10">
    <source>
        <dbReference type="ARBA" id="ARBA00048305"/>
    </source>
</evidence>
<dbReference type="PANTHER" id="PTHR42716">
    <property type="entry name" value="L-ASPARTATE OXIDASE"/>
    <property type="match status" value="1"/>
</dbReference>
<dbReference type="InterPro" id="IPR003953">
    <property type="entry name" value="FAD-dep_OxRdtase_2_FAD-bd"/>
</dbReference>
<comment type="catalytic activity">
    <reaction evidence="10">
        <text>L-aspartate + O2 = iminosuccinate + H2O2</text>
        <dbReference type="Rhea" id="RHEA:25876"/>
        <dbReference type="ChEBI" id="CHEBI:15379"/>
        <dbReference type="ChEBI" id="CHEBI:16240"/>
        <dbReference type="ChEBI" id="CHEBI:29991"/>
        <dbReference type="ChEBI" id="CHEBI:77875"/>
        <dbReference type="EC" id="1.4.3.16"/>
    </reaction>
    <physiologicalReaction direction="left-to-right" evidence="10">
        <dbReference type="Rhea" id="RHEA:25877"/>
    </physiologicalReaction>
</comment>
<comment type="subcellular location">
    <subcellularLocation>
        <location evidence="12">Cytoplasm</location>
    </subcellularLocation>
</comment>
<feature type="domain" description="FAD-dependent oxidoreductase 2 FAD-binding" evidence="13">
    <location>
        <begin position="7"/>
        <end position="374"/>
    </location>
</feature>